<sequence length="319" mass="36129">MDHKPALEENFLGLLAEFTAGDPMREGVLWTNLSRCEISRRLAEMGTSASRHTVRKLLKKHGLGQRKTRKKKTLGAHPDRDAQFQNIARLKAAYMAKGEPVISIDSKKKELIGNFSREGHTYTQTPVDALDHDFPSAGEGKLIPHGIYDLARNEGHMNLNTSHDTSEFCCDSIAHWWKQQGCQHYPKARRLLLLCDGGGSNSANRHVFKEALQGLAERLGLEIRVAHYPPYCSKYNPIEHRLFSHITRACQGVVFHSVAIAKQFMEKTKTCKGLKVTVDILTGVYVTGKKCAENFLENMRIIFDDYLPRWNYRAVPQTI</sequence>
<keyword evidence="2" id="KW-1185">Reference proteome</keyword>
<protein>
    <submittedName>
        <fullName evidence="1">Transposase</fullName>
    </submittedName>
</protein>
<dbReference type="RefSeq" id="WP_218132780.1">
    <property type="nucleotide sequence ID" value="NZ_FNOY01000015.1"/>
</dbReference>
<name>A0A1H3GHG8_9PROT</name>
<dbReference type="STRING" id="44576.SAMN05421881_101535"/>
<dbReference type="Proteomes" id="UP000198640">
    <property type="component" value="Unassembled WGS sequence"/>
</dbReference>
<dbReference type="Pfam" id="PF07592">
    <property type="entry name" value="DDE_Tnp_ISAZ013"/>
    <property type="match status" value="1"/>
</dbReference>
<evidence type="ECO:0000313" key="1">
    <source>
        <dbReference type="EMBL" id="SDY02753.1"/>
    </source>
</evidence>
<dbReference type="EMBL" id="FNOY01000015">
    <property type="protein sequence ID" value="SDY02753.1"/>
    <property type="molecule type" value="Genomic_DNA"/>
</dbReference>
<dbReference type="AlphaFoldDB" id="A0A1H3GHG8"/>
<accession>A0A1H3GHG8</accession>
<dbReference type="NCBIfam" id="NF033519">
    <property type="entry name" value="transpos_ISAzo13"/>
    <property type="match status" value="1"/>
</dbReference>
<evidence type="ECO:0000313" key="2">
    <source>
        <dbReference type="Proteomes" id="UP000198640"/>
    </source>
</evidence>
<reference evidence="1 2" key="1">
    <citation type="submission" date="2016-10" db="EMBL/GenBank/DDBJ databases">
        <authorList>
            <person name="de Groot N.N."/>
        </authorList>
    </citation>
    <scope>NUCLEOTIDE SEQUENCE [LARGE SCALE GENOMIC DNA]</scope>
    <source>
        <strain evidence="1 2">Nm1</strain>
    </source>
</reference>
<organism evidence="1 2">
    <name type="scientific">Nitrosomonas halophila</name>
    <dbReference type="NCBI Taxonomy" id="44576"/>
    <lineage>
        <taxon>Bacteria</taxon>
        <taxon>Pseudomonadati</taxon>
        <taxon>Pseudomonadota</taxon>
        <taxon>Betaproteobacteria</taxon>
        <taxon>Nitrosomonadales</taxon>
        <taxon>Nitrosomonadaceae</taxon>
        <taxon>Nitrosomonas</taxon>
    </lineage>
</organism>
<proteinExistence type="predicted"/>
<dbReference type="InterPro" id="IPR011518">
    <property type="entry name" value="Transposase_36"/>
</dbReference>
<gene>
    <name evidence="1" type="ORF">SAMN05421881_101535</name>
</gene>